<protein>
    <submittedName>
        <fullName evidence="2">Uncharacterized protein</fullName>
    </submittedName>
</protein>
<evidence type="ECO:0000313" key="2">
    <source>
        <dbReference type="EMBL" id="CAG5150485.1"/>
    </source>
</evidence>
<comment type="caution">
    <text evidence="2">The sequence shown here is derived from an EMBL/GenBank/DDBJ whole genome shotgun (WGS) entry which is preliminary data.</text>
</comment>
<dbReference type="RefSeq" id="XP_043166218.1">
    <property type="nucleotide sequence ID" value="XM_043310283.1"/>
</dbReference>
<accession>A0A8J2HYZ3</accession>
<name>A0A8J2HYZ3_9PLEO</name>
<dbReference type="PANTHER" id="PTHR47751">
    <property type="entry name" value="SUPERFAMILY HYDROLASE, PUTATIVE (AFU_ORTHOLOGUE AFUA_2G16580)-RELATED"/>
    <property type="match status" value="1"/>
</dbReference>
<sequence>MEEVRNRHPSYYARKLVKQGYTIITYGAAHQNESGGLPRYLEHPPTRVSDVSAVADYLQTLECVDSSKINLLDICAGGGYATAAATADHCFKAIAIISAYNLNNGMGLGHAGADDPAMQIGTLGHVAGMATGV</sequence>
<dbReference type="Proteomes" id="UP000676310">
    <property type="component" value="Unassembled WGS sequence"/>
</dbReference>
<dbReference type="PANTHER" id="PTHR47751:SF1">
    <property type="entry name" value="SUPERFAMILY HYDROLASE, PUTATIVE (AFU_ORTHOLOGUE AFUA_2G16580)-RELATED"/>
    <property type="match status" value="1"/>
</dbReference>
<dbReference type="InterPro" id="IPR051411">
    <property type="entry name" value="Polyketide_trans_af380"/>
</dbReference>
<keyword evidence="3" id="KW-1185">Reference proteome</keyword>
<dbReference type="EMBL" id="CAJRGZ010000015">
    <property type="protein sequence ID" value="CAG5150485.1"/>
    <property type="molecule type" value="Genomic_DNA"/>
</dbReference>
<dbReference type="AlphaFoldDB" id="A0A8J2HYZ3"/>
<proteinExistence type="inferred from homology"/>
<dbReference type="InterPro" id="IPR029058">
    <property type="entry name" value="AB_hydrolase_fold"/>
</dbReference>
<dbReference type="SUPFAM" id="SSF53474">
    <property type="entry name" value="alpha/beta-Hydrolases"/>
    <property type="match status" value="1"/>
</dbReference>
<dbReference type="Gene3D" id="3.40.50.1820">
    <property type="entry name" value="alpha/beta hydrolase"/>
    <property type="match status" value="1"/>
</dbReference>
<dbReference type="GeneID" id="67014148"/>
<evidence type="ECO:0000313" key="3">
    <source>
        <dbReference type="Proteomes" id="UP000676310"/>
    </source>
</evidence>
<comment type="similarity">
    <text evidence="1">Belongs to the polyketide transferase af380 family.</text>
</comment>
<dbReference type="OrthoDB" id="2498029at2759"/>
<organism evidence="2 3">
    <name type="scientific">Alternaria atra</name>
    <dbReference type="NCBI Taxonomy" id="119953"/>
    <lineage>
        <taxon>Eukaryota</taxon>
        <taxon>Fungi</taxon>
        <taxon>Dikarya</taxon>
        <taxon>Ascomycota</taxon>
        <taxon>Pezizomycotina</taxon>
        <taxon>Dothideomycetes</taxon>
        <taxon>Pleosporomycetidae</taxon>
        <taxon>Pleosporales</taxon>
        <taxon>Pleosporineae</taxon>
        <taxon>Pleosporaceae</taxon>
        <taxon>Alternaria</taxon>
        <taxon>Alternaria sect. Ulocladioides</taxon>
    </lineage>
</organism>
<evidence type="ECO:0000256" key="1">
    <source>
        <dbReference type="ARBA" id="ARBA00029464"/>
    </source>
</evidence>
<gene>
    <name evidence="2" type="ORF">ALTATR162_LOCUS2677</name>
</gene>
<reference evidence="2" key="1">
    <citation type="submission" date="2021-05" db="EMBL/GenBank/DDBJ databases">
        <authorList>
            <person name="Stam R."/>
        </authorList>
    </citation>
    <scope>NUCLEOTIDE SEQUENCE</scope>
    <source>
        <strain evidence="2">CS162</strain>
    </source>
</reference>